<protein>
    <recommendedName>
        <fullName evidence="4">Hydrophobin</fullName>
    </recommendedName>
</protein>
<proteinExistence type="predicted"/>
<comment type="caution">
    <text evidence="2">The sequence shown here is derived from an EMBL/GenBank/DDBJ whole genome shotgun (WGS) entry which is preliminary data.</text>
</comment>
<dbReference type="OrthoDB" id="5081274at2759"/>
<sequence>MKASLILALPVIAAAAATPQLKERQLPPLPSLFDPQCLLKVTGATTCIPNLETATDPVALAQVLLCPIVTVLQILATCGSGVIPN</sequence>
<keyword evidence="3" id="KW-1185">Reference proteome</keyword>
<dbReference type="Proteomes" id="UP000536711">
    <property type="component" value="Unassembled WGS sequence"/>
</dbReference>
<evidence type="ECO:0008006" key="4">
    <source>
        <dbReference type="Google" id="ProtNLM"/>
    </source>
</evidence>
<evidence type="ECO:0000313" key="2">
    <source>
        <dbReference type="EMBL" id="KAF4439899.1"/>
    </source>
</evidence>
<dbReference type="EMBL" id="JAADJF010000082">
    <property type="protein sequence ID" value="KAF4439899.1"/>
    <property type="molecule type" value="Genomic_DNA"/>
</dbReference>
<name>A0A8H4JZN8_9HYPO</name>
<accession>A0A8H4JZN8</accession>
<dbReference type="AlphaFoldDB" id="A0A8H4JZN8"/>
<feature type="signal peptide" evidence="1">
    <location>
        <begin position="1"/>
        <end position="16"/>
    </location>
</feature>
<keyword evidence="1" id="KW-0732">Signal</keyword>
<evidence type="ECO:0000313" key="3">
    <source>
        <dbReference type="Proteomes" id="UP000536711"/>
    </source>
</evidence>
<organism evidence="2 3">
    <name type="scientific">Fusarium acutatum</name>
    <dbReference type="NCBI Taxonomy" id="78861"/>
    <lineage>
        <taxon>Eukaryota</taxon>
        <taxon>Fungi</taxon>
        <taxon>Dikarya</taxon>
        <taxon>Ascomycota</taxon>
        <taxon>Pezizomycotina</taxon>
        <taxon>Sordariomycetes</taxon>
        <taxon>Hypocreomycetidae</taxon>
        <taxon>Hypocreales</taxon>
        <taxon>Nectriaceae</taxon>
        <taxon>Fusarium</taxon>
        <taxon>Fusarium fujikuroi species complex</taxon>
    </lineage>
</organism>
<feature type="chain" id="PRO_5034470288" description="Hydrophobin" evidence="1">
    <location>
        <begin position="17"/>
        <end position="85"/>
    </location>
</feature>
<evidence type="ECO:0000256" key="1">
    <source>
        <dbReference type="SAM" id="SignalP"/>
    </source>
</evidence>
<reference evidence="2 3" key="1">
    <citation type="submission" date="2020-01" db="EMBL/GenBank/DDBJ databases">
        <title>Identification and distribution of gene clusters putatively required for synthesis of sphingolipid metabolism inhibitors in phylogenetically diverse species of the filamentous fungus Fusarium.</title>
        <authorList>
            <person name="Kim H.-S."/>
            <person name="Busman M."/>
            <person name="Brown D.W."/>
            <person name="Divon H."/>
            <person name="Uhlig S."/>
            <person name="Proctor R.H."/>
        </authorList>
    </citation>
    <scope>NUCLEOTIDE SEQUENCE [LARGE SCALE GENOMIC DNA]</scope>
    <source>
        <strain evidence="2 3">NRRL 13308</strain>
    </source>
</reference>
<gene>
    <name evidence="2" type="ORF">FACUT_3861</name>
</gene>